<dbReference type="PROSITE" id="PS51194">
    <property type="entry name" value="HELICASE_CTER"/>
    <property type="match status" value="1"/>
</dbReference>
<dbReference type="CDD" id="cd18801">
    <property type="entry name" value="SF2_C_FANCM_Hef"/>
    <property type="match status" value="1"/>
</dbReference>
<keyword evidence="2" id="KW-0227">DNA damage</keyword>
<dbReference type="Pfam" id="PF12826">
    <property type="entry name" value="HHH_2"/>
    <property type="match status" value="1"/>
</dbReference>
<dbReference type="Gene3D" id="3.40.50.300">
    <property type="entry name" value="P-loop containing nucleotide triphosphate hydrolases"/>
    <property type="match status" value="2"/>
</dbReference>
<dbReference type="RefSeq" id="WP_050003680.1">
    <property type="nucleotide sequence ID" value="NZ_CP008887.1"/>
</dbReference>
<feature type="compositionally biased region" description="Basic and acidic residues" evidence="8">
    <location>
        <begin position="503"/>
        <end position="514"/>
    </location>
</feature>
<gene>
    <name evidence="11" type="ORF">TEU_10420</name>
</gene>
<dbReference type="Pfam" id="PF00271">
    <property type="entry name" value="Helicase_C"/>
    <property type="match status" value="1"/>
</dbReference>
<feature type="domain" description="Helicase ATP-binding" evidence="9">
    <location>
        <begin position="18"/>
        <end position="185"/>
    </location>
</feature>
<dbReference type="EMBL" id="CP008887">
    <property type="protein sequence ID" value="AIU70716.1"/>
    <property type="molecule type" value="Genomic_DNA"/>
</dbReference>
<dbReference type="SUPFAM" id="SSF52980">
    <property type="entry name" value="Restriction endonuclease-like"/>
    <property type="match status" value="1"/>
</dbReference>
<dbReference type="InterPro" id="IPR003583">
    <property type="entry name" value="Hlx-hairpin-Hlx_DNA-bd_motif"/>
</dbReference>
<evidence type="ECO:0000259" key="9">
    <source>
        <dbReference type="PROSITE" id="PS51192"/>
    </source>
</evidence>
<keyword evidence="12" id="KW-1185">Reference proteome</keyword>
<evidence type="ECO:0000256" key="6">
    <source>
        <dbReference type="ARBA" id="ARBA00023125"/>
    </source>
</evidence>
<keyword evidence="3" id="KW-0378">Hydrolase</keyword>
<evidence type="ECO:0000259" key="10">
    <source>
        <dbReference type="PROSITE" id="PS51194"/>
    </source>
</evidence>
<name>A0A097QW90_9EURY</name>
<proteinExistence type="predicted"/>
<accession>A0A097QW90</accession>
<dbReference type="PROSITE" id="PS51192">
    <property type="entry name" value="HELICASE_ATP_BIND_1"/>
    <property type="match status" value="1"/>
</dbReference>
<feature type="domain" description="Helicase C-terminal" evidence="10">
    <location>
        <begin position="341"/>
        <end position="511"/>
    </location>
</feature>
<dbReference type="SUPFAM" id="SSF47781">
    <property type="entry name" value="RuvA domain 2-like"/>
    <property type="match status" value="1"/>
</dbReference>
<dbReference type="Pfam" id="PF00270">
    <property type="entry name" value="DEAD"/>
    <property type="match status" value="1"/>
</dbReference>
<dbReference type="SMART" id="SM00891">
    <property type="entry name" value="ERCC4"/>
    <property type="match status" value="1"/>
</dbReference>
<dbReference type="STRING" id="1505907.TEU_10420"/>
<dbReference type="InterPro" id="IPR027417">
    <property type="entry name" value="P-loop_NTPase"/>
</dbReference>
<dbReference type="Proteomes" id="UP000029980">
    <property type="component" value="Chromosome"/>
</dbReference>
<dbReference type="InterPro" id="IPR006166">
    <property type="entry name" value="ERCC4_domain"/>
</dbReference>
<dbReference type="Gene3D" id="3.40.50.10130">
    <property type="match status" value="1"/>
</dbReference>
<evidence type="ECO:0000256" key="4">
    <source>
        <dbReference type="ARBA" id="ARBA00022806"/>
    </source>
</evidence>
<dbReference type="InterPro" id="IPR011335">
    <property type="entry name" value="Restrct_endonuc-II-like"/>
</dbReference>
<dbReference type="SMART" id="SM00487">
    <property type="entry name" value="DEXDc"/>
    <property type="match status" value="1"/>
</dbReference>
<dbReference type="Pfam" id="PF21210">
    <property type="entry name" value="RNA_helicase_helical"/>
    <property type="match status" value="1"/>
</dbReference>
<dbReference type="InterPro" id="IPR001650">
    <property type="entry name" value="Helicase_C-like"/>
</dbReference>
<dbReference type="FunFam" id="3.40.50.300:FF:001992">
    <property type="entry name" value="ATP-dependent RNA helicase, putative"/>
    <property type="match status" value="1"/>
</dbReference>
<dbReference type="GO" id="GO:0005524">
    <property type="term" value="F:ATP binding"/>
    <property type="evidence" value="ECO:0007669"/>
    <property type="project" value="UniProtKB-KW"/>
</dbReference>
<dbReference type="OrthoDB" id="11644at2157"/>
<evidence type="ECO:0000256" key="7">
    <source>
        <dbReference type="ARBA" id="ARBA00023204"/>
    </source>
</evidence>
<feature type="region of interest" description="Disordered" evidence="8">
    <location>
        <begin position="503"/>
        <end position="523"/>
    </location>
</feature>
<dbReference type="GO" id="GO:0006281">
    <property type="term" value="P:DNA repair"/>
    <property type="evidence" value="ECO:0007669"/>
    <property type="project" value="UniProtKB-KW"/>
</dbReference>
<keyword evidence="5" id="KW-0067">ATP-binding</keyword>
<keyword evidence="6" id="KW-0238">DNA-binding</keyword>
<dbReference type="InterPro" id="IPR010994">
    <property type="entry name" value="RuvA_2-like"/>
</dbReference>
<dbReference type="AlphaFoldDB" id="A0A097QW90"/>
<organism evidence="11 12">
    <name type="scientific">Thermococcus eurythermalis</name>
    <dbReference type="NCBI Taxonomy" id="1505907"/>
    <lineage>
        <taxon>Archaea</taxon>
        <taxon>Methanobacteriati</taxon>
        <taxon>Methanobacteriota</taxon>
        <taxon>Thermococci</taxon>
        <taxon>Thermococcales</taxon>
        <taxon>Thermococcaceae</taxon>
        <taxon>Thermococcus</taxon>
    </lineage>
</organism>
<evidence type="ECO:0000256" key="3">
    <source>
        <dbReference type="ARBA" id="ARBA00022801"/>
    </source>
</evidence>
<feature type="region of interest" description="Disordered" evidence="8">
    <location>
        <begin position="538"/>
        <end position="572"/>
    </location>
</feature>
<dbReference type="Gene3D" id="1.10.150.20">
    <property type="entry name" value="5' to 3' exonuclease, C-terminal subdomain"/>
    <property type="match status" value="1"/>
</dbReference>
<reference evidence="11 12" key="1">
    <citation type="journal article" date="2015" name="Int. J. Syst. Evol. Microbiol.">
        <title>Thermococcus eurythermalis sp. nov., a conditional piezophilic hyperthermophilic archaeon with a wide temperature range isolated from an oil-immersed chimney in the Guaymas Basin.</title>
        <authorList>
            <person name="Zhao W."/>
            <person name="Zeng X."/>
            <person name="Xiao X."/>
        </authorList>
    </citation>
    <scope>NUCLEOTIDE SEQUENCE [LARGE SCALE GENOMIC DNA]</scope>
    <source>
        <strain evidence="11 12">A501</strain>
    </source>
</reference>
<dbReference type="CDD" id="cd12089">
    <property type="entry name" value="Hef_ID"/>
    <property type="match status" value="1"/>
</dbReference>
<dbReference type="Pfam" id="PF02732">
    <property type="entry name" value="ERCC4"/>
    <property type="match status" value="1"/>
</dbReference>
<dbReference type="CDD" id="cd20075">
    <property type="entry name" value="XPF_nuclease_XPF_arch"/>
    <property type="match status" value="1"/>
</dbReference>
<dbReference type="GO" id="GO:0004386">
    <property type="term" value="F:helicase activity"/>
    <property type="evidence" value="ECO:0007669"/>
    <property type="project" value="UniProtKB-KW"/>
</dbReference>
<keyword evidence="4 11" id="KW-0347">Helicase</keyword>
<dbReference type="NCBIfam" id="NF010337">
    <property type="entry name" value="PRK13766.1"/>
    <property type="match status" value="1"/>
</dbReference>
<keyword evidence="1" id="KW-0547">Nucleotide-binding</keyword>
<evidence type="ECO:0000256" key="1">
    <source>
        <dbReference type="ARBA" id="ARBA00022741"/>
    </source>
</evidence>
<dbReference type="SUPFAM" id="SSF52540">
    <property type="entry name" value="P-loop containing nucleoside triphosphate hydrolases"/>
    <property type="match status" value="1"/>
</dbReference>
<dbReference type="GO" id="GO:0004518">
    <property type="term" value="F:nuclease activity"/>
    <property type="evidence" value="ECO:0007669"/>
    <property type="project" value="InterPro"/>
</dbReference>
<sequence length="802" mass="91024">MPYLRRDLIEPRVYQEVIYARCKERNCLVVLPTGLGKTLIAMLIADYRLSKYGGKVLFLAPTKPLAMQHAESFRRLFNLPPEKINVLTGELSPEKRAELWKKSMVITATPQTVENDILTGRISIEDVVLLVVDEAHRAVGNYAYVFIAKEYLKTAKHPLVLGLTASPGSDEEKIREIVENLGVEHIEVRTESSPDVKPYVQKISFEWVKVELPEIYKEVRKILREMLKDSLKPLADAGIVSSASSDISKREVLMAGSKINQAMAKGDYSIGYLKKHQAKAMKLHHAIELLETQGLTALRNYLKKLRGDRSKSGKELMEDPRMRKVIYLLVQAKELGLDHPKMEKLKELVRKQLEKKPNSKIIVFTNYRDTGKKIVEELRALGISAERFIGQASRGEDRGMSQREQKEILEGFSRGEFNVLVATSVGEEGLDVPEVDLVVFYEPVPSAIRSIQRRGRTGRHRPGKVVILMAKGTRDEAYYWSSRRKERGMFDAIKRIAGELEKAHKSDDKIRETAGESAEMPSKGKITPLDAFLKVGKAKKDEHETGPEETTKKTYEQTSAEDKKTEKKPEERPEIPVKPIFVRKPKGIVVYVDSREMRSGVPKILKELGAEIEVRTLDVADYVVSEDVGIERKSANDFIQSIIDGRLFEQVERLKRAYEKPVIIIEGELYGIRNVHPNAIRGAIASVTIDWGVPILFSSGKEETAQFIYLLAKREQEERKKEVKLRSEKKALTLAERQRLIVEGLPNVSATLARRLLKHFGNVERVFTATEEELKEVEGIGEKKAREIRKVITAPYVEDEDE</sequence>
<dbReference type="InterPro" id="IPR014001">
    <property type="entry name" value="Helicase_ATP-bd"/>
</dbReference>
<evidence type="ECO:0000313" key="11">
    <source>
        <dbReference type="EMBL" id="AIU70716.1"/>
    </source>
</evidence>
<dbReference type="SMART" id="SM00278">
    <property type="entry name" value="HhH1"/>
    <property type="match status" value="2"/>
</dbReference>
<evidence type="ECO:0000313" key="12">
    <source>
        <dbReference type="Proteomes" id="UP000029980"/>
    </source>
</evidence>
<dbReference type="HOGENOM" id="CLU_002513_3_1_2"/>
<dbReference type="GO" id="GO:0140097">
    <property type="term" value="F:catalytic activity, acting on DNA"/>
    <property type="evidence" value="ECO:0007669"/>
    <property type="project" value="UniProtKB-ARBA"/>
</dbReference>
<dbReference type="InterPro" id="IPR041755">
    <property type="entry name" value="Hef_ID"/>
</dbReference>
<keyword evidence="7" id="KW-0234">DNA repair</keyword>
<dbReference type="PANTHER" id="PTHR14025">
    <property type="entry name" value="FANCONI ANEMIA GROUP M FANCM FAMILY MEMBER"/>
    <property type="match status" value="1"/>
</dbReference>
<dbReference type="InterPro" id="IPR041663">
    <property type="entry name" value="DisA/LigA_HHH"/>
</dbReference>
<dbReference type="SMART" id="SM00490">
    <property type="entry name" value="HELICc"/>
    <property type="match status" value="1"/>
</dbReference>
<dbReference type="GO" id="GO:0003677">
    <property type="term" value="F:DNA binding"/>
    <property type="evidence" value="ECO:0007669"/>
    <property type="project" value="UniProtKB-KW"/>
</dbReference>
<dbReference type="InterPro" id="IPR011545">
    <property type="entry name" value="DEAD/DEAH_box_helicase_dom"/>
</dbReference>
<evidence type="ECO:0000256" key="8">
    <source>
        <dbReference type="SAM" id="MobiDB-lite"/>
    </source>
</evidence>
<dbReference type="PANTHER" id="PTHR14025:SF20">
    <property type="entry name" value="FANCONI ANEMIA GROUP M PROTEIN"/>
    <property type="match status" value="1"/>
</dbReference>
<dbReference type="GO" id="GO:0016787">
    <property type="term" value="F:hydrolase activity"/>
    <property type="evidence" value="ECO:0007669"/>
    <property type="project" value="UniProtKB-KW"/>
</dbReference>
<dbReference type="KEGG" id="teu:TEU_10420"/>
<dbReference type="Gene3D" id="1.20.1320.20">
    <property type="entry name" value="hef helicase domain"/>
    <property type="match status" value="1"/>
</dbReference>
<dbReference type="GeneID" id="25153845"/>
<evidence type="ECO:0000256" key="5">
    <source>
        <dbReference type="ARBA" id="ARBA00022840"/>
    </source>
</evidence>
<protein>
    <submittedName>
        <fullName evidence="11">DEAD/DEAH box helicase</fullName>
    </submittedName>
</protein>
<evidence type="ECO:0000256" key="2">
    <source>
        <dbReference type="ARBA" id="ARBA00022763"/>
    </source>
</evidence>